<dbReference type="CDD" id="cd11527">
    <property type="entry name" value="NTP-PPase_dUTPase"/>
    <property type="match status" value="1"/>
</dbReference>
<dbReference type="Gene3D" id="1.10.4010.10">
    <property type="entry name" value="Type II deoxyuridine triphosphatase"/>
    <property type="match status" value="1"/>
</dbReference>
<evidence type="ECO:0008006" key="3">
    <source>
        <dbReference type="Google" id="ProtNLM"/>
    </source>
</evidence>
<accession>A0ABM5P063</accession>
<reference evidence="1 2" key="1">
    <citation type="journal article" date="2014" name="Genome Announc.">
        <title>Complete Genome Sequence of Mycoplasma ovis Strain Michigan, a Hemoplasma of Sheep with Two Distinct 16S rRNA Genes.</title>
        <authorList>
            <person name="Deshuillers P.L."/>
            <person name="Santos A.P."/>
            <person name="do Nascimento N.C."/>
            <person name="Hampel J.A."/>
            <person name="Bergin I.L."/>
            <person name="Dyson M.C."/>
            <person name="Messick J.B."/>
        </authorList>
    </citation>
    <scope>NUCLEOTIDE SEQUENCE [LARGE SCALE GENOMIC DNA]</scope>
    <source>
        <strain evidence="1 2">Michigan</strain>
    </source>
</reference>
<gene>
    <name evidence="1" type="ORF">OVS_00170</name>
</gene>
<sequence>MLLIELVKYQKQLDSKVLELQKPNLDDYHLLIARKTALVSEYFEFLNETKLFKYWTNKEIELEKLYEEFIDLVHFTLSLLYIYQLADELGTKYSLGTTSSDSRENLFLKAQKDNRLRVELLNINYDWIREIYSAIEKNNFAEWLGWLSQISIWLALTGEEIKKRYLVKWQKNFERLGVVFNSL</sequence>
<evidence type="ECO:0000313" key="2">
    <source>
        <dbReference type="Proteomes" id="UP000018745"/>
    </source>
</evidence>
<evidence type="ECO:0000313" key="1">
    <source>
        <dbReference type="EMBL" id="AHC39791.1"/>
    </source>
</evidence>
<keyword evidence="2" id="KW-1185">Reference proteome</keyword>
<dbReference type="RefSeq" id="WP_024070842.1">
    <property type="nucleotide sequence ID" value="NC_023062.1"/>
</dbReference>
<organism evidence="1 2">
    <name type="scientific">Mycoplasma ovis str. Michigan</name>
    <dbReference type="NCBI Taxonomy" id="1415773"/>
    <lineage>
        <taxon>Bacteria</taxon>
        <taxon>Bacillati</taxon>
        <taxon>Mycoplasmatota</taxon>
        <taxon>Mollicutes</taxon>
        <taxon>Mycoplasmataceae</taxon>
        <taxon>Mycoplasma</taxon>
    </lineage>
</organism>
<dbReference type="EMBL" id="CP006935">
    <property type="protein sequence ID" value="AHC39791.1"/>
    <property type="molecule type" value="Genomic_DNA"/>
</dbReference>
<dbReference type="InterPro" id="IPR014871">
    <property type="entry name" value="dUTPase/dCTP_pyrophosphatase"/>
</dbReference>
<proteinExistence type="predicted"/>
<name>A0ABM5P063_9MOLU</name>
<dbReference type="SUPFAM" id="SSF101386">
    <property type="entry name" value="all-alpha NTP pyrophosphatases"/>
    <property type="match status" value="1"/>
</dbReference>
<protein>
    <recommendedName>
        <fullName evidence="3">dUTPase</fullName>
    </recommendedName>
</protein>
<dbReference type="Proteomes" id="UP000018745">
    <property type="component" value="Chromosome"/>
</dbReference>
<dbReference type="Pfam" id="PF08761">
    <property type="entry name" value="dUTPase_2"/>
    <property type="match status" value="1"/>
</dbReference>